<dbReference type="Pfam" id="PF00092">
    <property type="entry name" value="VWA"/>
    <property type="match status" value="1"/>
</dbReference>
<dbReference type="NCBIfam" id="TIGR02226">
    <property type="entry name" value="two_anch"/>
    <property type="match status" value="1"/>
</dbReference>
<reference evidence="3 4" key="1">
    <citation type="submission" date="2021-04" db="EMBL/GenBank/DDBJ databases">
        <authorList>
            <person name="Ivanova A."/>
        </authorList>
    </citation>
    <scope>NUCLEOTIDE SEQUENCE [LARGE SCALE GENOMIC DNA]</scope>
    <source>
        <strain evidence="3 4">G18</strain>
    </source>
</reference>
<sequence length="1666" mass="181641">MTHPLFAVFSPALAAGAAVVALGVPLVVHLLFRKRYQIVPWAAMRFLLVAERRHKRRIDQWLLLALRTLALLLFLFAMIAVMPWAEGLWQQIRPGAAETVANVPRTHHVLVIDASLSMTARAEGDRTRFQRAIAQAENLVRSGNPGDGYTVLVLATALQPVVPGPSNDPEKVVAELRKIRPAHGAADHAAALAHVADVLTRSPRAYPRRQLTFFTDLQRSSWVNAVPRAENSTAEVWQRIVSRSDVALVDTAGHDPENLAVAEMTLADPMPLVDQPVTVTVTVANFGRSERKGVRVELLVGRPSAGGDALASVEQKPVEPIPPGGRQSVKFDLDHQHRFRSRGVHVLQARIVEGDDLAADDSRALAVEVRDGLHALLVDGRADPDVNRRGATHLQRALFPPGAKYTDTPNRPRVVAPNDFADPSCDLTNVDCVFFCDVPNPTAEMAAKLDAVLRRGGTVVIGLGPNAASAASRAKYNAEFYRDGAGVLPGALGDVVTATGPDDPGFRLAAEEDDYRKPPLAMFGADKLRAELINEPFRTYLRIDAPADGRARRLMTFSRAGTGPAPMTTSAAKPDPALIEWSKHRGRVCVFTSSFNRDWNDWATMQTYLVFWHEFLKYSVANPDRHTVRVGEALEEFFPAAAVGLTAGLSGPDGLSATVPLVTQDEAGVARFANTSLSGLYRVGLNGSRDRVFAVNVPEVVVGAPTESDLARIDPREFKSFSAVQIVPDVTEVKPTSASGAFVITAPKPHGPRVARGAALFAVLFLVTELVLAWRFGPSRSGAGGGAPARSRIGRALVLVGALVPLAVGTFVMVSVIHADRTGNPLGFLPHGLRSGIEAAADVPTAGPGEGTHWRLEWFPALFKNSTTDRRTVTALACACLALTFGVYWIERRAAGGLGRVTVPALLRSVTFLLALFVVLAQIRLAFDREGLPEIVILLDTSASMNTRDELKDPAVRARAEELAGTTDLSEVSRLKLAQMLLTRKDADWLDRLLREKQVKVHLYAVDTQTRQIGSVEEESQLADARDALTKQQPTGEGSHLGEGIESVLKAFRGSTLSAIIMFTDGVTTSGDDLPKAARAAADDGVPLFLVGTGDPWQPPDLALADIQAEDVVGKGDQLVFKARLSAKGDVPANPVTVFLQERLPNGKLEDRGRATVAPDPNGNPVDVTVTHVPMEVGEKTFILSVPAVPGETNVRNNKIERTVLVTESRRIRVLYVEGYPRYDFRFVKVMLERESDKSVGGKAVEVHVVLLDASKGWAETDRSAFRGDFPTRTELFGYDVVVLGDVDPKQVPRAAIALRDLADFVKEKGGGLLFLSGEQGTPAAYADTPLAEVLPVAPGDQPVATRPPEEQPITEGFRPRWTQTGKQHPLFLLSPDEAASGRAWNQFQELFWYAKGYRPKPLTRVLATHPTRRADGGAADENHALIVQQFVGNGPVLFFGFDDTWRWRFRTDEENFDRFWMQTMRVLSRSRVRRPEVRVAPKTEFWRDEKVTIQVRFPVEAPAPAGAAPVRVTMTRGPVLKPDGTPAPGPTETNTLTLTRTPGPTVLFETTLARAAEGEYRFELADPEVQGTRPFATARVLPPMGERERTEMNRADLAAAANISGGGFYTLDRAADVFNDLKNLQRVPLNQPCPPVPLWNHPLLYVLLLSLLLSEWLLRKRERLL</sequence>
<evidence type="ECO:0000313" key="3">
    <source>
        <dbReference type="EMBL" id="MBP3955210.1"/>
    </source>
</evidence>
<feature type="transmembrane region" description="Helical" evidence="1">
    <location>
        <begin position="12"/>
        <end position="32"/>
    </location>
</feature>
<name>A0ABS5BNB4_9BACT</name>
<feature type="transmembrane region" description="Helical" evidence="1">
    <location>
        <begin position="902"/>
        <end position="923"/>
    </location>
</feature>
<dbReference type="Gene3D" id="3.40.50.410">
    <property type="entry name" value="von Willebrand factor, type A domain"/>
    <property type="match status" value="2"/>
</dbReference>
<comment type="caution">
    <text evidence="3">The sequence shown here is derived from an EMBL/GenBank/DDBJ whole genome shotgun (WGS) entry which is preliminary data.</text>
</comment>
<keyword evidence="4" id="KW-1185">Reference proteome</keyword>
<dbReference type="Gene3D" id="2.60.40.10">
    <property type="entry name" value="Immunoglobulins"/>
    <property type="match status" value="2"/>
</dbReference>
<keyword evidence="1" id="KW-1133">Transmembrane helix</keyword>
<accession>A0ABS5BNB4</accession>
<feature type="transmembrane region" description="Helical" evidence="1">
    <location>
        <begin position="61"/>
        <end position="85"/>
    </location>
</feature>
<keyword evidence="1" id="KW-0812">Transmembrane</keyword>
<dbReference type="SUPFAM" id="SSF53300">
    <property type="entry name" value="vWA-like"/>
    <property type="match status" value="2"/>
</dbReference>
<dbReference type="PANTHER" id="PTHR37947:SF1">
    <property type="entry name" value="BLL2462 PROTEIN"/>
    <property type="match status" value="1"/>
</dbReference>
<keyword evidence="1" id="KW-0472">Membrane</keyword>
<organism evidence="3 4">
    <name type="scientific">Gemmata palustris</name>
    <dbReference type="NCBI Taxonomy" id="2822762"/>
    <lineage>
        <taxon>Bacteria</taxon>
        <taxon>Pseudomonadati</taxon>
        <taxon>Planctomycetota</taxon>
        <taxon>Planctomycetia</taxon>
        <taxon>Gemmatales</taxon>
        <taxon>Gemmataceae</taxon>
        <taxon>Gemmata</taxon>
    </lineage>
</organism>
<evidence type="ECO:0000259" key="2">
    <source>
        <dbReference type="PROSITE" id="PS50234"/>
    </source>
</evidence>
<dbReference type="SMART" id="SM00327">
    <property type="entry name" value="VWA"/>
    <property type="match status" value="2"/>
</dbReference>
<feature type="domain" description="VWFA" evidence="2">
    <location>
        <begin position="934"/>
        <end position="1095"/>
    </location>
</feature>
<dbReference type="Gene3D" id="3.40.50.880">
    <property type="match status" value="2"/>
</dbReference>
<dbReference type="Pfam" id="PF07584">
    <property type="entry name" value="BatA"/>
    <property type="match status" value="1"/>
</dbReference>
<feature type="transmembrane region" description="Helical" evidence="1">
    <location>
        <begin position="757"/>
        <end position="776"/>
    </location>
</feature>
<dbReference type="Pfam" id="PF13519">
    <property type="entry name" value="VWA_2"/>
    <property type="match status" value="1"/>
</dbReference>
<dbReference type="InterPro" id="IPR011933">
    <property type="entry name" value="Double_TM_dom"/>
</dbReference>
<dbReference type="InterPro" id="IPR029062">
    <property type="entry name" value="Class_I_gatase-like"/>
</dbReference>
<protein>
    <submittedName>
        <fullName evidence="3">VWA domain-containing protein</fullName>
    </submittedName>
</protein>
<dbReference type="InterPro" id="IPR036465">
    <property type="entry name" value="vWFA_dom_sf"/>
</dbReference>
<dbReference type="Proteomes" id="UP000676565">
    <property type="component" value="Unassembled WGS sequence"/>
</dbReference>
<dbReference type="InterPro" id="IPR024163">
    <property type="entry name" value="Aerotolerance_reg_N"/>
</dbReference>
<evidence type="ECO:0000256" key="1">
    <source>
        <dbReference type="SAM" id="Phobius"/>
    </source>
</evidence>
<dbReference type="InterPro" id="IPR013783">
    <property type="entry name" value="Ig-like_fold"/>
</dbReference>
<feature type="transmembrane region" description="Helical" evidence="1">
    <location>
        <begin position="872"/>
        <end position="890"/>
    </location>
</feature>
<evidence type="ECO:0000313" key="4">
    <source>
        <dbReference type="Proteomes" id="UP000676565"/>
    </source>
</evidence>
<gene>
    <name evidence="3" type="ORF">J8F10_07940</name>
</gene>
<proteinExistence type="predicted"/>
<dbReference type="PANTHER" id="PTHR37947">
    <property type="entry name" value="BLL2462 PROTEIN"/>
    <property type="match status" value="1"/>
</dbReference>
<dbReference type="SUPFAM" id="SSF52317">
    <property type="entry name" value="Class I glutamine amidotransferase-like"/>
    <property type="match status" value="2"/>
</dbReference>
<feature type="transmembrane region" description="Helical" evidence="1">
    <location>
        <begin position="796"/>
        <end position="819"/>
    </location>
</feature>
<dbReference type="PROSITE" id="PS50234">
    <property type="entry name" value="VWFA"/>
    <property type="match status" value="1"/>
</dbReference>
<dbReference type="RefSeq" id="WP_210653301.1">
    <property type="nucleotide sequence ID" value="NZ_JAGKQQ010000001.1"/>
</dbReference>
<dbReference type="CDD" id="cd00198">
    <property type="entry name" value="vWFA"/>
    <property type="match status" value="1"/>
</dbReference>
<dbReference type="EMBL" id="JAGKQQ010000001">
    <property type="protein sequence ID" value="MBP3955210.1"/>
    <property type="molecule type" value="Genomic_DNA"/>
</dbReference>
<dbReference type="InterPro" id="IPR002035">
    <property type="entry name" value="VWF_A"/>
</dbReference>